<name>A0ACD3A8S3_9AGAR</name>
<evidence type="ECO:0000313" key="2">
    <source>
        <dbReference type="Proteomes" id="UP000308600"/>
    </source>
</evidence>
<proteinExistence type="predicted"/>
<keyword evidence="2" id="KW-1185">Reference proteome</keyword>
<accession>A0ACD3A8S3</accession>
<dbReference type="EMBL" id="ML208684">
    <property type="protein sequence ID" value="TFK61207.1"/>
    <property type="molecule type" value="Genomic_DNA"/>
</dbReference>
<organism evidence="1 2">
    <name type="scientific">Pluteus cervinus</name>
    <dbReference type="NCBI Taxonomy" id="181527"/>
    <lineage>
        <taxon>Eukaryota</taxon>
        <taxon>Fungi</taxon>
        <taxon>Dikarya</taxon>
        <taxon>Basidiomycota</taxon>
        <taxon>Agaricomycotina</taxon>
        <taxon>Agaricomycetes</taxon>
        <taxon>Agaricomycetidae</taxon>
        <taxon>Agaricales</taxon>
        <taxon>Pluteineae</taxon>
        <taxon>Pluteaceae</taxon>
        <taxon>Pluteus</taxon>
    </lineage>
</organism>
<gene>
    <name evidence="1" type="ORF">BDN72DRAFT_849907</name>
</gene>
<evidence type="ECO:0000313" key="1">
    <source>
        <dbReference type="EMBL" id="TFK61207.1"/>
    </source>
</evidence>
<sequence>MLVITIPLFPPWQILAVIFALLISSERFRKHFVQVILAYYAIVVGIPVAFQLFTTVAWTGFYLFFFSFAVAVALCGFLLFKYFMYAPRR</sequence>
<protein>
    <submittedName>
        <fullName evidence="1">Uncharacterized protein</fullName>
    </submittedName>
</protein>
<dbReference type="Proteomes" id="UP000308600">
    <property type="component" value="Unassembled WGS sequence"/>
</dbReference>
<reference evidence="1 2" key="1">
    <citation type="journal article" date="2019" name="Nat. Ecol. Evol.">
        <title>Megaphylogeny resolves global patterns of mushroom evolution.</title>
        <authorList>
            <person name="Varga T."/>
            <person name="Krizsan K."/>
            <person name="Foldi C."/>
            <person name="Dima B."/>
            <person name="Sanchez-Garcia M."/>
            <person name="Sanchez-Ramirez S."/>
            <person name="Szollosi G.J."/>
            <person name="Szarkandi J.G."/>
            <person name="Papp V."/>
            <person name="Albert L."/>
            <person name="Andreopoulos W."/>
            <person name="Angelini C."/>
            <person name="Antonin V."/>
            <person name="Barry K.W."/>
            <person name="Bougher N.L."/>
            <person name="Buchanan P."/>
            <person name="Buyck B."/>
            <person name="Bense V."/>
            <person name="Catcheside P."/>
            <person name="Chovatia M."/>
            <person name="Cooper J."/>
            <person name="Damon W."/>
            <person name="Desjardin D."/>
            <person name="Finy P."/>
            <person name="Geml J."/>
            <person name="Haridas S."/>
            <person name="Hughes K."/>
            <person name="Justo A."/>
            <person name="Karasinski D."/>
            <person name="Kautmanova I."/>
            <person name="Kiss B."/>
            <person name="Kocsube S."/>
            <person name="Kotiranta H."/>
            <person name="LaButti K.M."/>
            <person name="Lechner B.E."/>
            <person name="Liimatainen K."/>
            <person name="Lipzen A."/>
            <person name="Lukacs Z."/>
            <person name="Mihaltcheva S."/>
            <person name="Morgado L.N."/>
            <person name="Niskanen T."/>
            <person name="Noordeloos M.E."/>
            <person name="Ohm R.A."/>
            <person name="Ortiz-Santana B."/>
            <person name="Ovrebo C."/>
            <person name="Racz N."/>
            <person name="Riley R."/>
            <person name="Savchenko A."/>
            <person name="Shiryaev A."/>
            <person name="Soop K."/>
            <person name="Spirin V."/>
            <person name="Szebenyi C."/>
            <person name="Tomsovsky M."/>
            <person name="Tulloss R.E."/>
            <person name="Uehling J."/>
            <person name="Grigoriev I.V."/>
            <person name="Vagvolgyi C."/>
            <person name="Papp T."/>
            <person name="Martin F.M."/>
            <person name="Miettinen O."/>
            <person name="Hibbett D.S."/>
            <person name="Nagy L.G."/>
        </authorList>
    </citation>
    <scope>NUCLEOTIDE SEQUENCE [LARGE SCALE GENOMIC DNA]</scope>
    <source>
        <strain evidence="1 2">NL-1719</strain>
    </source>
</reference>